<dbReference type="RefSeq" id="WP_079727104.1">
    <property type="nucleotide sequence ID" value="NZ_FUZP01000001.1"/>
</dbReference>
<dbReference type="Proteomes" id="UP000190857">
    <property type="component" value="Unassembled WGS sequence"/>
</dbReference>
<dbReference type="EMBL" id="FUZP01000001">
    <property type="protein sequence ID" value="SKC43920.1"/>
    <property type="molecule type" value="Genomic_DNA"/>
</dbReference>
<organism evidence="1 2">
    <name type="scientific">Okibacterium fritillariae</name>
    <dbReference type="NCBI Taxonomy" id="123320"/>
    <lineage>
        <taxon>Bacteria</taxon>
        <taxon>Bacillati</taxon>
        <taxon>Actinomycetota</taxon>
        <taxon>Actinomycetes</taxon>
        <taxon>Micrococcales</taxon>
        <taxon>Microbacteriaceae</taxon>
        <taxon>Okibacterium</taxon>
    </lineage>
</organism>
<name>A0A1T5IXN2_9MICO</name>
<accession>A0A1T5IXN2</accession>
<dbReference type="OrthoDB" id="8914041at2"/>
<evidence type="ECO:0000313" key="2">
    <source>
        <dbReference type="Proteomes" id="UP000190857"/>
    </source>
</evidence>
<keyword evidence="2" id="KW-1185">Reference proteome</keyword>
<dbReference type="AlphaFoldDB" id="A0A1T5IXN2"/>
<evidence type="ECO:0008006" key="3">
    <source>
        <dbReference type="Google" id="ProtNLM"/>
    </source>
</evidence>
<sequence length="261" mass="29064">MGAWGAGVFANDTAADIRSAYREALEDDLPDDEARERVLEQFSYLLARDDSAGEFWIALAAAQSQVGRLDDDARDAALTAIDRGDGLDVWVEAGTTELARRRAALQKLRAQLTGPQPAPKRLRRPWRHVETELTAGDILSYTTPDGRLVLFRVAGIRHSRYGDAPSLEWLNWSGPELPPVAVLSRLSAHMVPASISMPRRPLIYSVTRFRRKDATWRDCGFHLAARLPNWPSYDDLPQNFSAGWRALALTADKHPDPVAAR</sequence>
<proteinExistence type="predicted"/>
<gene>
    <name evidence="1" type="ORF">SAMN06309945_0969</name>
</gene>
<reference evidence="1 2" key="1">
    <citation type="submission" date="2017-02" db="EMBL/GenBank/DDBJ databases">
        <authorList>
            <person name="Peterson S.W."/>
        </authorList>
    </citation>
    <scope>NUCLEOTIDE SEQUENCE [LARGE SCALE GENOMIC DNA]</scope>
    <source>
        <strain evidence="1 2">VKM Ac-2059</strain>
    </source>
</reference>
<dbReference type="STRING" id="123320.SAMN06309945_0969"/>
<evidence type="ECO:0000313" key="1">
    <source>
        <dbReference type="EMBL" id="SKC43920.1"/>
    </source>
</evidence>
<protein>
    <recommendedName>
        <fullName evidence="3">DUF4259 domain-containing protein</fullName>
    </recommendedName>
</protein>